<dbReference type="EMBL" id="CABVMM010000005">
    <property type="protein sequence ID" value="VVV00267.1"/>
    <property type="molecule type" value="Genomic_DNA"/>
</dbReference>
<sequence>MKARNLKSLEDATDRDLLKYVLASNRQILRRLECLESSFEKDKKRPPHYETTKRMIDGLDSSYDRINDYLKMDDIEKGILKM</sequence>
<reference evidence="1" key="1">
    <citation type="submission" date="2019-09" db="EMBL/GenBank/DDBJ databases">
        <authorList>
            <person name="Rodrigo-Torres L."/>
            <person name="Arahal R. D."/>
            <person name="Lucena T."/>
        </authorList>
    </citation>
    <scope>NUCLEOTIDE SEQUENCE</scope>
    <source>
        <strain evidence="1">ISS653</strain>
    </source>
</reference>
<proteinExistence type="predicted"/>
<name>A0AC61Y6Z4_9FLAO</name>
<gene>
    <name evidence="1" type="ORF">FVB9532_01533</name>
</gene>
<evidence type="ECO:0000313" key="2">
    <source>
        <dbReference type="Proteomes" id="UP000356253"/>
    </source>
</evidence>
<comment type="caution">
    <text evidence="1">The sequence shown here is derived from an EMBL/GenBank/DDBJ whole genome shotgun (WGS) entry which is preliminary data.</text>
</comment>
<evidence type="ECO:0000313" key="1">
    <source>
        <dbReference type="EMBL" id="VVV00267.1"/>
    </source>
</evidence>
<keyword evidence="2" id="KW-1185">Reference proteome</keyword>
<protein>
    <submittedName>
        <fullName evidence="1">Uncharacterized protein</fullName>
    </submittedName>
</protein>
<dbReference type="Proteomes" id="UP000356253">
    <property type="component" value="Unassembled WGS sequence"/>
</dbReference>
<organism evidence="1 2">
    <name type="scientific">Mesonia oceanica</name>
    <dbReference type="NCBI Taxonomy" id="2687242"/>
    <lineage>
        <taxon>Bacteria</taxon>
        <taxon>Pseudomonadati</taxon>
        <taxon>Bacteroidota</taxon>
        <taxon>Flavobacteriia</taxon>
        <taxon>Flavobacteriales</taxon>
        <taxon>Flavobacteriaceae</taxon>
        <taxon>Mesonia</taxon>
    </lineage>
</organism>
<accession>A0AC61Y6Z4</accession>